<evidence type="ECO:0008006" key="3">
    <source>
        <dbReference type="Google" id="ProtNLM"/>
    </source>
</evidence>
<evidence type="ECO:0000313" key="1">
    <source>
        <dbReference type="EMBL" id="PIR44181.1"/>
    </source>
</evidence>
<gene>
    <name evidence="1" type="ORF">COV23_01340</name>
</gene>
<dbReference type="AlphaFoldDB" id="A0A2H0RCC1"/>
<name>A0A2H0RCC1_9BACT</name>
<comment type="caution">
    <text evidence="1">The sequence shown here is derived from an EMBL/GenBank/DDBJ whole genome shotgun (WGS) entry which is preliminary data.</text>
</comment>
<proteinExistence type="predicted"/>
<organism evidence="1 2">
    <name type="scientific">Candidatus Wolfebacteria bacterium CG10_big_fil_rev_8_21_14_0_10_31_9</name>
    <dbReference type="NCBI Taxonomy" id="1975070"/>
    <lineage>
        <taxon>Bacteria</taxon>
        <taxon>Candidatus Wolfeibacteriota</taxon>
    </lineage>
</organism>
<dbReference type="Proteomes" id="UP000231602">
    <property type="component" value="Unassembled WGS sequence"/>
</dbReference>
<reference evidence="1 2" key="1">
    <citation type="submission" date="2017-09" db="EMBL/GenBank/DDBJ databases">
        <title>Depth-based differentiation of microbial function through sediment-hosted aquifers and enrichment of novel symbionts in the deep terrestrial subsurface.</title>
        <authorList>
            <person name="Probst A.J."/>
            <person name="Ladd B."/>
            <person name="Jarett J.K."/>
            <person name="Geller-Mcgrath D.E."/>
            <person name="Sieber C.M."/>
            <person name="Emerson J.B."/>
            <person name="Anantharaman K."/>
            <person name="Thomas B.C."/>
            <person name="Malmstrom R."/>
            <person name="Stieglmeier M."/>
            <person name="Klingl A."/>
            <person name="Woyke T."/>
            <person name="Ryan C.M."/>
            <person name="Banfield J.F."/>
        </authorList>
    </citation>
    <scope>NUCLEOTIDE SEQUENCE [LARGE SCALE GENOMIC DNA]</scope>
    <source>
        <strain evidence="1">CG10_big_fil_rev_8_21_14_0_10_31_9</strain>
    </source>
</reference>
<dbReference type="EMBL" id="PCXV01000022">
    <property type="protein sequence ID" value="PIR44181.1"/>
    <property type="molecule type" value="Genomic_DNA"/>
</dbReference>
<accession>A0A2H0RCC1</accession>
<protein>
    <recommendedName>
        <fullName evidence="3">POTRA domain-containing protein</fullName>
    </recommendedName>
</protein>
<sequence>MAETIISNLKDYFPKQSKIYSLLGPDNILVWGADIEEFLITHPQLSELKINTHYFGRIVSIEVKERKKYGLWCQDLEETGNGEQLIGNNEFNNSTSSSFISDIEISSVGIFSADNQKCYWFDDTGMAFSESPVIESELFKKVSDFSGQEIKLGEKVMPEKFFENLKKIFKIIDVSVINSNTIKIKDMSLQEVEVDSLADPKLLFSLNNNPEFSLSAIDSLKKSGKWEKLNYIDFRVENRAYYK</sequence>
<evidence type="ECO:0000313" key="2">
    <source>
        <dbReference type="Proteomes" id="UP000231602"/>
    </source>
</evidence>